<sequence>MKDGDKEAVYLYYAMHELKYAPSELRELYEAPRQFKALLYGLIGYKLELLEKEAKKGGN</sequence>
<evidence type="ECO:0000313" key="5">
    <source>
        <dbReference type="Proteomes" id="UP000076442"/>
    </source>
</evidence>
<dbReference type="Proteomes" id="UP000032247">
    <property type="component" value="Unassembled WGS sequence"/>
</dbReference>
<reference evidence="1 4" key="1">
    <citation type="submission" date="2014-12" db="EMBL/GenBank/DDBJ databases">
        <title>Comparative genome analysis of Bacillus coagulans HM-08, Clostridium butyricum HM-68, Bacillus subtilis HM-66 and Bacillus licheniformis BL-09.</title>
        <authorList>
            <person name="Zhang H."/>
        </authorList>
    </citation>
    <scope>NUCLEOTIDE SEQUENCE [LARGE SCALE GENOMIC DNA]</scope>
    <source>
        <strain evidence="1 4">HM-66</strain>
    </source>
</reference>
<comment type="caution">
    <text evidence="1">The sequence shown here is derived from an EMBL/GenBank/DDBJ whole genome shotgun (WGS) entry which is preliminary data.</text>
</comment>
<evidence type="ECO:0000313" key="4">
    <source>
        <dbReference type="Proteomes" id="UP000032247"/>
    </source>
</evidence>
<accession>A0A0D1KVX4</accession>
<reference evidence="2 5" key="2">
    <citation type="submission" date="2015-09" db="EMBL/GenBank/DDBJ databases">
        <title>Spore heat resistance.</title>
        <authorList>
            <person name="Boekhorst J."/>
            <person name="Berendsen E.M."/>
            <person name="Wells-Bennik M.H."/>
            <person name="Kuipers O.P."/>
        </authorList>
    </citation>
    <scope>NUCLEOTIDE SEQUENCE [LARGE SCALE GENOMIC DNA]</scope>
    <source>
        <strain evidence="2 5">B4122</strain>
    </source>
</reference>
<dbReference type="Proteomes" id="UP000076442">
    <property type="component" value="Unassembled WGS sequence"/>
</dbReference>
<dbReference type="EMBL" id="LJZV01000012">
    <property type="protein sequence ID" value="KZD91870.1"/>
    <property type="molecule type" value="Genomic_DNA"/>
</dbReference>
<organism evidence="1 4">
    <name type="scientific">Bacillus subtilis</name>
    <dbReference type="NCBI Taxonomy" id="1423"/>
    <lineage>
        <taxon>Bacteria</taxon>
        <taxon>Bacillati</taxon>
        <taxon>Bacillota</taxon>
        <taxon>Bacilli</taxon>
        <taxon>Bacillales</taxon>
        <taxon>Bacillaceae</taxon>
        <taxon>Bacillus</taxon>
    </lineage>
</organism>
<dbReference type="EMBL" id="LJZV01000026">
    <property type="protein sequence ID" value="KZD88678.1"/>
    <property type="molecule type" value="Genomic_DNA"/>
</dbReference>
<evidence type="ECO:0000313" key="2">
    <source>
        <dbReference type="EMBL" id="KZD88678.1"/>
    </source>
</evidence>
<proteinExistence type="predicted"/>
<dbReference type="EMBL" id="JXBC01000001">
    <property type="protein sequence ID" value="KIU12900.1"/>
    <property type="molecule type" value="Genomic_DNA"/>
</dbReference>
<gene>
    <name evidence="3" type="ORF">B4122_2512</name>
    <name evidence="2" type="ORF">B4122_4103</name>
    <name evidence="1" type="ORF">SC09_Contig17orf00016</name>
</gene>
<evidence type="ECO:0000313" key="3">
    <source>
        <dbReference type="EMBL" id="KZD91870.1"/>
    </source>
</evidence>
<dbReference type="AlphaFoldDB" id="A0A0D1KVX4"/>
<dbReference type="STRING" id="483913.AN935_06590"/>
<protein>
    <submittedName>
        <fullName evidence="1 2">XkdN</fullName>
    </submittedName>
</protein>
<evidence type="ECO:0000313" key="1">
    <source>
        <dbReference type="EMBL" id="KIU12900.1"/>
    </source>
</evidence>
<name>A0A0D1KVX4_BACIU</name>
<dbReference type="PATRIC" id="fig|1423.173.peg.16"/>